<evidence type="ECO:0000256" key="2">
    <source>
        <dbReference type="SAM" id="MobiDB-lite"/>
    </source>
</evidence>
<comment type="caution">
    <text evidence="3">The sequence shown here is derived from an EMBL/GenBank/DDBJ whole genome shotgun (WGS) entry which is preliminary data.</text>
</comment>
<dbReference type="Pfam" id="PF07362">
    <property type="entry name" value="CcdA"/>
    <property type="match status" value="1"/>
</dbReference>
<gene>
    <name evidence="3" type="ORF">AKJ50_01500</name>
</gene>
<evidence type="ECO:0000313" key="3">
    <source>
        <dbReference type="EMBL" id="KXB05224.1"/>
    </source>
</evidence>
<dbReference type="AlphaFoldDB" id="A0A133VFN2"/>
<name>A0A133VFN2_9EURY</name>
<dbReference type="Proteomes" id="UP000070311">
    <property type="component" value="Unassembled WGS sequence"/>
</dbReference>
<keyword evidence="4" id="KW-1185">Reference proteome</keyword>
<sequence length="103" mass="12382">MCINTHKLLMSKRRVDITIEEEQYEWIREHHLNLSSLVREKIEEVREKYEGQLCMFNAGELEKFREMIDEEGLDGLMETVTEVNPEKSKKKRPEEEEEDVIEI</sequence>
<keyword evidence="1" id="KW-1277">Toxin-antitoxin system</keyword>
<dbReference type="EMBL" id="LHYD01000025">
    <property type="protein sequence ID" value="KXB05224.1"/>
    <property type="molecule type" value="Genomic_DNA"/>
</dbReference>
<organism evidence="3 4">
    <name type="scientific">candidate division MSBL1 archaeon SCGC-AAA382A13</name>
    <dbReference type="NCBI Taxonomy" id="1698279"/>
    <lineage>
        <taxon>Archaea</taxon>
        <taxon>Methanobacteriati</taxon>
        <taxon>Methanobacteriota</taxon>
        <taxon>candidate division MSBL1</taxon>
    </lineage>
</organism>
<proteinExistence type="predicted"/>
<dbReference type="InterPro" id="IPR009956">
    <property type="entry name" value="Post-segregation_anti-tox_CcdA"/>
</dbReference>
<feature type="region of interest" description="Disordered" evidence="2">
    <location>
        <begin position="82"/>
        <end position="103"/>
    </location>
</feature>
<protein>
    <submittedName>
        <fullName evidence="3">Uncharacterized protein</fullName>
    </submittedName>
</protein>
<accession>A0A133VFN2</accession>
<reference evidence="3 4" key="1">
    <citation type="journal article" date="2016" name="Sci. Rep.">
        <title>Metabolic traits of an uncultured archaeal lineage -MSBL1- from brine pools of the Red Sea.</title>
        <authorList>
            <person name="Mwirichia R."/>
            <person name="Alam I."/>
            <person name="Rashid M."/>
            <person name="Vinu M."/>
            <person name="Ba-Alawi W."/>
            <person name="Anthony Kamau A."/>
            <person name="Kamanda Ngugi D."/>
            <person name="Goker M."/>
            <person name="Klenk H.P."/>
            <person name="Bajic V."/>
            <person name="Stingl U."/>
        </authorList>
    </citation>
    <scope>NUCLEOTIDE SEQUENCE [LARGE SCALE GENOMIC DNA]</scope>
    <source>
        <strain evidence="3">SCGC-AAA382A13</strain>
    </source>
</reference>
<evidence type="ECO:0000256" key="1">
    <source>
        <dbReference type="ARBA" id="ARBA00022649"/>
    </source>
</evidence>
<evidence type="ECO:0000313" key="4">
    <source>
        <dbReference type="Proteomes" id="UP000070311"/>
    </source>
</evidence>